<reference evidence="2" key="1">
    <citation type="submission" date="2015-11" db="EMBL/GenBank/DDBJ databases">
        <authorList>
            <person name="Varghese N."/>
        </authorList>
    </citation>
    <scope>NUCLEOTIDE SEQUENCE [LARGE SCALE GENOMIC DNA]</scope>
    <source>
        <strain evidence="2">DSM 45899</strain>
    </source>
</reference>
<dbReference type="AlphaFoldDB" id="A0A0S4QW58"/>
<evidence type="ECO:0000313" key="1">
    <source>
        <dbReference type="EMBL" id="CUU58662.1"/>
    </source>
</evidence>
<keyword evidence="2" id="KW-1185">Reference proteome</keyword>
<dbReference type="EMBL" id="FAOZ01000021">
    <property type="protein sequence ID" value="CUU58662.1"/>
    <property type="molecule type" value="Genomic_DNA"/>
</dbReference>
<protein>
    <submittedName>
        <fullName evidence="1">Uncharacterized protein</fullName>
    </submittedName>
</protein>
<proteinExistence type="predicted"/>
<name>A0A0S4QW58_9ACTN</name>
<accession>A0A0S4QW58</accession>
<evidence type="ECO:0000313" key="2">
    <source>
        <dbReference type="Proteomes" id="UP000198802"/>
    </source>
</evidence>
<gene>
    <name evidence="1" type="ORF">Ga0074812_12138</name>
</gene>
<organism evidence="1 2">
    <name type="scientific">Parafrankia irregularis</name>
    <dbReference type="NCBI Taxonomy" id="795642"/>
    <lineage>
        <taxon>Bacteria</taxon>
        <taxon>Bacillati</taxon>
        <taxon>Actinomycetota</taxon>
        <taxon>Actinomycetes</taxon>
        <taxon>Frankiales</taxon>
        <taxon>Frankiaceae</taxon>
        <taxon>Parafrankia</taxon>
    </lineage>
</organism>
<dbReference type="Proteomes" id="UP000198802">
    <property type="component" value="Unassembled WGS sequence"/>
</dbReference>
<sequence length="32" mass="3217">MVIGVALLMGGSLLLVGKVKHSPVGIEKGSII</sequence>